<feature type="transmembrane region" description="Helical" evidence="1">
    <location>
        <begin position="37"/>
        <end position="54"/>
    </location>
</feature>
<feature type="transmembrane region" description="Helical" evidence="1">
    <location>
        <begin position="108"/>
        <end position="130"/>
    </location>
</feature>
<dbReference type="GO" id="GO:0008237">
    <property type="term" value="F:metallopeptidase activity"/>
    <property type="evidence" value="ECO:0007669"/>
    <property type="project" value="UniProtKB-KW"/>
</dbReference>
<dbReference type="GO" id="GO:0004175">
    <property type="term" value="F:endopeptidase activity"/>
    <property type="evidence" value="ECO:0007669"/>
    <property type="project" value="UniProtKB-ARBA"/>
</dbReference>
<accession>A0A7D4TTI9</accession>
<keyword evidence="1" id="KW-0812">Transmembrane</keyword>
<dbReference type="Proteomes" id="UP000505355">
    <property type="component" value="Chromosome"/>
</dbReference>
<keyword evidence="1" id="KW-1133">Transmembrane helix</keyword>
<dbReference type="GO" id="GO:0006508">
    <property type="term" value="P:proteolysis"/>
    <property type="evidence" value="ECO:0007669"/>
    <property type="project" value="UniProtKB-KW"/>
</dbReference>
<feature type="transmembrane region" description="Helical" evidence="1">
    <location>
        <begin position="231"/>
        <end position="254"/>
    </location>
</feature>
<evidence type="ECO:0000259" key="2">
    <source>
        <dbReference type="Pfam" id="PF02517"/>
    </source>
</evidence>
<dbReference type="InterPro" id="IPR003675">
    <property type="entry name" value="Rce1/LyrA-like_dom"/>
</dbReference>
<dbReference type="KEGG" id="mmab:HQ865_04675"/>
<evidence type="ECO:0000313" key="4">
    <source>
        <dbReference type="Proteomes" id="UP000505355"/>
    </source>
</evidence>
<organism evidence="3 4">
    <name type="scientific">Mucilaginibacter mali</name>
    <dbReference type="NCBI Taxonomy" id="2740462"/>
    <lineage>
        <taxon>Bacteria</taxon>
        <taxon>Pseudomonadati</taxon>
        <taxon>Bacteroidota</taxon>
        <taxon>Sphingobacteriia</taxon>
        <taxon>Sphingobacteriales</taxon>
        <taxon>Sphingobacteriaceae</taxon>
        <taxon>Mucilaginibacter</taxon>
    </lineage>
</organism>
<dbReference type="AlphaFoldDB" id="A0A7D4TTI9"/>
<name>A0A7D4TTI9_9SPHI</name>
<evidence type="ECO:0000313" key="3">
    <source>
        <dbReference type="EMBL" id="QKJ29075.1"/>
    </source>
</evidence>
<keyword evidence="3" id="KW-0645">Protease</keyword>
<dbReference type="PANTHER" id="PTHR39430">
    <property type="entry name" value="MEMBRANE-ASSOCIATED PROTEASE-RELATED"/>
    <property type="match status" value="1"/>
</dbReference>
<protein>
    <submittedName>
        <fullName evidence="3">CPBP family intramembrane metalloprotease</fullName>
    </submittedName>
</protein>
<reference evidence="3 4" key="1">
    <citation type="submission" date="2020-05" db="EMBL/GenBank/DDBJ databases">
        <title>Mucilaginibacter mali sp. nov.</title>
        <authorList>
            <person name="Kim H.S."/>
            <person name="Lee K.C."/>
            <person name="Suh M.K."/>
            <person name="Kim J.-S."/>
            <person name="Han K.-I."/>
            <person name="Eom M.K."/>
            <person name="Shin Y.K."/>
            <person name="Lee J.-S."/>
        </authorList>
    </citation>
    <scope>NUCLEOTIDE SEQUENCE [LARGE SCALE GENOMIC DNA]</scope>
    <source>
        <strain evidence="3 4">G2-14</strain>
    </source>
</reference>
<gene>
    <name evidence="3" type="ORF">HQ865_04675</name>
</gene>
<keyword evidence="3" id="KW-0482">Metalloprotease</keyword>
<feature type="transmembrane region" description="Helical" evidence="1">
    <location>
        <begin position="142"/>
        <end position="158"/>
    </location>
</feature>
<keyword evidence="3" id="KW-0378">Hydrolase</keyword>
<keyword evidence="4" id="KW-1185">Reference proteome</keyword>
<feature type="transmembrane region" description="Helical" evidence="1">
    <location>
        <begin position="170"/>
        <end position="189"/>
    </location>
</feature>
<feature type="transmembrane region" description="Helical" evidence="1">
    <location>
        <begin position="74"/>
        <end position="96"/>
    </location>
</feature>
<feature type="transmembrane region" description="Helical" evidence="1">
    <location>
        <begin position="12"/>
        <end position="31"/>
    </location>
</feature>
<feature type="domain" description="CAAX prenyl protease 2/Lysostaphin resistance protein A-like" evidence="2">
    <location>
        <begin position="111"/>
        <end position="207"/>
    </location>
</feature>
<evidence type="ECO:0000256" key="1">
    <source>
        <dbReference type="SAM" id="Phobius"/>
    </source>
</evidence>
<sequence length="262" mass="29446">MKVFIQNLPAWLKVLIYFLALWGATLITGILPMFNDFAFFFLVSLALSWIFLTMENKSLLSLGFIPLNKKQVSYFFNGLGIGALMLLGCFALTVFLTKDTWLFNCKVAPMYLIMSFLICLWSAFVQEFVFRGYPFQTLLKRYSPWIVQLIIAIPFGLMHLMDHKMSSSDIAITMLCTGIGSVLFGLAYIKTKSLMLPIGIHLGWNYLQLLIPRASGGGNSGLIIINSQATYGVLNVVIPYIIVALLSILILWMWKPATSIKA</sequence>
<dbReference type="Pfam" id="PF02517">
    <property type="entry name" value="Rce1-like"/>
    <property type="match status" value="1"/>
</dbReference>
<dbReference type="GO" id="GO:0080120">
    <property type="term" value="P:CAAX-box protein maturation"/>
    <property type="evidence" value="ECO:0007669"/>
    <property type="project" value="UniProtKB-ARBA"/>
</dbReference>
<keyword evidence="1" id="KW-0472">Membrane</keyword>
<dbReference type="RefSeq" id="WP_173413771.1">
    <property type="nucleotide sequence ID" value="NZ_CP054139.1"/>
</dbReference>
<proteinExistence type="predicted"/>
<dbReference type="EMBL" id="CP054139">
    <property type="protein sequence ID" value="QKJ29075.1"/>
    <property type="molecule type" value="Genomic_DNA"/>
</dbReference>
<dbReference type="PANTHER" id="PTHR39430:SF1">
    <property type="entry name" value="PROTEASE"/>
    <property type="match status" value="1"/>
</dbReference>